<dbReference type="Pfam" id="PF00406">
    <property type="entry name" value="ADK"/>
    <property type="match status" value="1"/>
</dbReference>
<feature type="binding site" evidence="6">
    <location>
        <position position="153"/>
    </location>
    <ligand>
        <name>Zn(2+)</name>
        <dbReference type="ChEBI" id="CHEBI:29105"/>
        <note>structural</note>
    </ligand>
</feature>
<evidence type="ECO:0000256" key="7">
    <source>
        <dbReference type="RuleBase" id="RU003330"/>
    </source>
</evidence>
<comment type="subcellular location">
    <subcellularLocation>
        <location evidence="6 8">Cytoplasm</location>
    </subcellularLocation>
</comment>
<dbReference type="NCBIfam" id="NF001381">
    <property type="entry name" value="PRK00279.1-3"/>
    <property type="match status" value="1"/>
</dbReference>
<dbReference type="PANTHER" id="PTHR23359">
    <property type="entry name" value="NUCLEOTIDE KINASE"/>
    <property type="match status" value="1"/>
</dbReference>
<evidence type="ECO:0000256" key="8">
    <source>
        <dbReference type="RuleBase" id="RU003331"/>
    </source>
</evidence>
<dbReference type="RefSeq" id="WP_075727505.1">
    <property type="nucleotide sequence ID" value="NZ_LTDM01000043.1"/>
</dbReference>
<evidence type="ECO:0000256" key="3">
    <source>
        <dbReference type="ARBA" id="ARBA00022741"/>
    </source>
</evidence>
<dbReference type="Pfam" id="PF05191">
    <property type="entry name" value="ADK_lid"/>
    <property type="match status" value="1"/>
</dbReference>
<sequence length="215" mass="24030">MRLILLGPPGVGKGTQASNIVGKYNIPHISTGDMFRANIKSNTPLGVSAKEYMDKGLLVPDELVISMVKDRLSKEDCKDGFLLDGFPRTIEQGVALDKELHEMGIKLNKVVNIQADKDVLVERITGRRVCKSCGATYHITNLPSKVEGVCDVDGGELYQRDDDKIDTVATRIEVYFKQTEPLIDYYRQKGLILDIDGTRDIKQIFETIVNSLERE</sequence>
<comment type="catalytic activity">
    <reaction evidence="6 8">
        <text>AMP + ATP = 2 ADP</text>
        <dbReference type="Rhea" id="RHEA:12973"/>
        <dbReference type="ChEBI" id="CHEBI:30616"/>
        <dbReference type="ChEBI" id="CHEBI:456215"/>
        <dbReference type="ChEBI" id="CHEBI:456216"/>
        <dbReference type="EC" id="2.7.4.3"/>
    </reaction>
</comment>
<feature type="binding site" evidence="6">
    <location>
        <position position="171"/>
    </location>
    <ligand>
        <name>AMP</name>
        <dbReference type="ChEBI" id="CHEBI:456215"/>
    </ligand>
</feature>
<dbReference type="GO" id="GO:0008270">
    <property type="term" value="F:zinc ion binding"/>
    <property type="evidence" value="ECO:0007669"/>
    <property type="project" value="UniProtKB-UniRule"/>
</dbReference>
<dbReference type="PRINTS" id="PR00094">
    <property type="entry name" value="ADENYLTKNASE"/>
</dbReference>
<evidence type="ECO:0000313" key="11">
    <source>
        <dbReference type="Proteomes" id="UP000186112"/>
    </source>
</evidence>
<feature type="binding site" evidence="6">
    <location>
        <begin position="57"/>
        <end position="59"/>
    </location>
    <ligand>
        <name>AMP</name>
        <dbReference type="ChEBI" id="CHEBI:456215"/>
    </ligand>
</feature>
<evidence type="ECO:0000256" key="6">
    <source>
        <dbReference type="HAMAP-Rule" id="MF_00235"/>
    </source>
</evidence>
<keyword evidence="6" id="KW-0862">Zinc</keyword>
<dbReference type="CDD" id="cd01428">
    <property type="entry name" value="ADK"/>
    <property type="match status" value="1"/>
</dbReference>
<dbReference type="GO" id="GO:0044209">
    <property type="term" value="P:AMP salvage"/>
    <property type="evidence" value="ECO:0007669"/>
    <property type="project" value="UniProtKB-UniRule"/>
</dbReference>
<dbReference type="EMBL" id="LTDM01000043">
    <property type="protein sequence ID" value="OLS02122.1"/>
    <property type="molecule type" value="Genomic_DNA"/>
</dbReference>
<evidence type="ECO:0000259" key="9">
    <source>
        <dbReference type="Pfam" id="PF05191"/>
    </source>
</evidence>
<keyword evidence="3 6" id="KW-0547">Nucleotide-binding</keyword>
<dbReference type="UniPathway" id="UPA00588">
    <property type="reaction ID" value="UER00649"/>
</dbReference>
<feature type="binding site" evidence="6">
    <location>
        <begin position="85"/>
        <end position="88"/>
    </location>
    <ligand>
        <name>AMP</name>
        <dbReference type="ChEBI" id="CHEBI:456215"/>
    </ligand>
</feature>
<dbReference type="EC" id="2.7.4.3" evidence="6 8"/>
<feature type="binding site" evidence="6">
    <location>
        <position position="127"/>
    </location>
    <ligand>
        <name>ATP</name>
        <dbReference type="ChEBI" id="CHEBI:30616"/>
    </ligand>
</feature>
<dbReference type="NCBIfam" id="NF011100">
    <property type="entry name" value="PRK14527.1"/>
    <property type="match status" value="1"/>
</dbReference>
<evidence type="ECO:0000313" key="10">
    <source>
        <dbReference type="EMBL" id="OLS02122.1"/>
    </source>
</evidence>
<dbReference type="OrthoDB" id="9805030at2"/>
<evidence type="ECO:0000256" key="2">
    <source>
        <dbReference type="ARBA" id="ARBA00022727"/>
    </source>
</evidence>
<feature type="binding site" evidence="6">
    <location>
        <position position="31"/>
    </location>
    <ligand>
        <name>AMP</name>
        <dbReference type="ChEBI" id="CHEBI:456215"/>
    </ligand>
</feature>
<keyword evidence="6" id="KW-0963">Cytoplasm</keyword>
<dbReference type="GO" id="GO:0005737">
    <property type="term" value="C:cytoplasm"/>
    <property type="evidence" value="ECO:0007669"/>
    <property type="project" value="UniProtKB-SubCell"/>
</dbReference>
<feature type="binding site" evidence="6">
    <location>
        <position position="150"/>
    </location>
    <ligand>
        <name>Zn(2+)</name>
        <dbReference type="ChEBI" id="CHEBI:29105"/>
        <note>structural</note>
    </ligand>
</feature>
<dbReference type="HAMAP" id="MF_00235">
    <property type="entry name" value="Adenylate_kinase_Adk"/>
    <property type="match status" value="1"/>
</dbReference>
<keyword evidence="5 6" id="KW-0067">ATP-binding</keyword>
<evidence type="ECO:0000256" key="1">
    <source>
        <dbReference type="ARBA" id="ARBA00022679"/>
    </source>
</evidence>
<protein>
    <recommendedName>
        <fullName evidence="6 8">Adenylate kinase</fullName>
        <shortName evidence="6">AK</shortName>
        <ecNumber evidence="6 8">2.7.4.3</ecNumber>
    </recommendedName>
    <alternativeName>
        <fullName evidence="6">ATP-AMP transphosphorylase</fullName>
    </alternativeName>
    <alternativeName>
        <fullName evidence="6">ATP:AMP phosphotransferase</fullName>
    </alternativeName>
    <alternativeName>
        <fullName evidence="6">Adenylate monophosphate kinase</fullName>
    </alternativeName>
</protein>
<comment type="similarity">
    <text evidence="6 7">Belongs to the adenylate kinase family.</text>
</comment>
<dbReference type="InterPro" id="IPR000850">
    <property type="entry name" value="Adenylat/UMP-CMP_kin"/>
</dbReference>
<comment type="domain">
    <text evidence="6">Consists of three domains, a large central CORE domain and two small peripheral domains, NMPbind and LID, which undergo movements during catalysis. The LID domain closes over the site of phosphoryl transfer upon ATP binding. Assembling and dissambling the active center during each catalytic cycle provides an effective means to prevent ATP hydrolysis. Some bacteria have evolved a zinc-coordinating structure that stabilizes the LID domain.</text>
</comment>
<name>A0A1U7M479_TISCR</name>
<dbReference type="AlphaFoldDB" id="A0A1U7M479"/>
<feature type="binding site" evidence="6">
    <location>
        <begin position="136"/>
        <end position="137"/>
    </location>
    <ligand>
        <name>ATP</name>
        <dbReference type="ChEBI" id="CHEBI:30616"/>
    </ligand>
</feature>
<feature type="binding site" evidence="6">
    <location>
        <position position="130"/>
    </location>
    <ligand>
        <name>Zn(2+)</name>
        <dbReference type="ChEBI" id="CHEBI:29105"/>
        <note>structural</note>
    </ligand>
</feature>
<gene>
    <name evidence="6 10" type="primary">adk</name>
    <name evidence="10" type="ORF">TICRE_19400</name>
</gene>
<comment type="subunit">
    <text evidence="6 8">Monomer.</text>
</comment>
<dbReference type="InterPro" id="IPR006259">
    <property type="entry name" value="Adenyl_kin_sub"/>
</dbReference>
<dbReference type="InterPro" id="IPR033690">
    <property type="entry name" value="Adenylat_kinase_CS"/>
</dbReference>
<dbReference type="PROSITE" id="PS00113">
    <property type="entry name" value="ADENYLATE_KINASE"/>
    <property type="match status" value="1"/>
</dbReference>
<dbReference type="InterPro" id="IPR027417">
    <property type="entry name" value="P-loop_NTPase"/>
</dbReference>
<accession>A0A1U7M479</accession>
<keyword evidence="4 6" id="KW-0418">Kinase</keyword>
<keyword evidence="6" id="KW-0479">Metal-binding</keyword>
<comment type="function">
    <text evidence="6">Catalyzes the reversible transfer of the terminal phosphate group between ATP and AMP. Plays an important role in cellular energy homeostasis and in adenine nucleotide metabolism.</text>
</comment>
<organism evidence="10 11">
    <name type="scientific">Tissierella creatinophila DSM 6911</name>
    <dbReference type="NCBI Taxonomy" id="1123403"/>
    <lineage>
        <taxon>Bacteria</taxon>
        <taxon>Bacillati</taxon>
        <taxon>Bacillota</taxon>
        <taxon>Tissierellia</taxon>
        <taxon>Tissierellales</taxon>
        <taxon>Tissierellaceae</taxon>
        <taxon>Tissierella</taxon>
    </lineage>
</organism>
<feature type="binding site" evidence="6">
    <location>
        <begin position="10"/>
        <end position="15"/>
    </location>
    <ligand>
        <name>ATP</name>
        <dbReference type="ChEBI" id="CHEBI:30616"/>
    </ligand>
</feature>
<keyword evidence="11" id="KW-1185">Reference proteome</keyword>
<evidence type="ECO:0000256" key="5">
    <source>
        <dbReference type="ARBA" id="ARBA00022840"/>
    </source>
</evidence>
<feature type="binding site" evidence="6">
    <location>
        <position position="199"/>
    </location>
    <ligand>
        <name>ATP</name>
        <dbReference type="ChEBI" id="CHEBI:30616"/>
    </ligand>
</feature>
<dbReference type="GO" id="GO:0004017">
    <property type="term" value="F:AMP kinase activity"/>
    <property type="evidence" value="ECO:0007669"/>
    <property type="project" value="UniProtKB-UniRule"/>
</dbReference>
<dbReference type="InterPro" id="IPR007862">
    <property type="entry name" value="Adenylate_kinase_lid-dom"/>
</dbReference>
<keyword evidence="2 6" id="KW-0545">Nucleotide biosynthesis</keyword>
<comment type="pathway">
    <text evidence="6">Purine metabolism; AMP biosynthesis via salvage pathway; AMP from ADP: step 1/1.</text>
</comment>
<comment type="caution">
    <text evidence="10">The sequence shown here is derived from an EMBL/GenBank/DDBJ whole genome shotgun (WGS) entry which is preliminary data.</text>
</comment>
<feature type="binding site" evidence="6">
    <location>
        <position position="160"/>
    </location>
    <ligand>
        <name>AMP</name>
        <dbReference type="ChEBI" id="CHEBI:456215"/>
    </ligand>
</feature>
<dbReference type="Proteomes" id="UP000186112">
    <property type="component" value="Unassembled WGS sequence"/>
</dbReference>
<feature type="domain" description="Adenylate kinase active site lid" evidence="9">
    <location>
        <begin position="127"/>
        <end position="162"/>
    </location>
</feature>
<feature type="binding site" evidence="6">
    <location>
        <position position="92"/>
    </location>
    <ligand>
        <name>AMP</name>
        <dbReference type="ChEBI" id="CHEBI:456215"/>
    </ligand>
</feature>
<evidence type="ECO:0000256" key="4">
    <source>
        <dbReference type="ARBA" id="ARBA00022777"/>
    </source>
</evidence>
<dbReference type="Gene3D" id="3.40.50.300">
    <property type="entry name" value="P-loop containing nucleotide triphosphate hydrolases"/>
    <property type="match status" value="1"/>
</dbReference>
<dbReference type="NCBIfam" id="NF001380">
    <property type="entry name" value="PRK00279.1-2"/>
    <property type="match status" value="1"/>
</dbReference>
<dbReference type="SUPFAM" id="SSF52540">
    <property type="entry name" value="P-loop containing nucleoside triphosphate hydrolases"/>
    <property type="match status" value="1"/>
</dbReference>
<feature type="binding site" evidence="6">
    <location>
        <position position="133"/>
    </location>
    <ligand>
        <name>Zn(2+)</name>
        <dbReference type="ChEBI" id="CHEBI:29105"/>
        <note>structural</note>
    </ligand>
</feature>
<proteinExistence type="inferred from homology"/>
<feature type="binding site" evidence="6">
    <location>
        <position position="36"/>
    </location>
    <ligand>
        <name>AMP</name>
        <dbReference type="ChEBI" id="CHEBI:456215"/>
    </ligand>
</feature>
<reference evidence="10 11" key="1">
    <citation type="submission" date="2016-02" db="EMBL/GenBank/DDBJ databases">
        <title>Genome sequence of Tissierella creatinophila DSM 6911.</title>
        <authorList>
            <person name="Poehlein A."/>
            <person name="Daniel R."/>
        </authorList>
    </citation>
    <scope>NUCLEOTIDE SEQUENCE [LARGE SCALE GENOMIC DNA]</scope>
    <source>
        <strain evidence="10 11">DSM 6911</strain>
    </source>
</reference>
<dbReference type="FunFam" id="3.40.50.300:FF:000106">
    <property type="entry name" value="Adenylate kinase mitochondrial"/>
    <property type="match status" value="1"/>
</dbReference>
<dbReference type="NCBIfam" id="TIGR01351">
    <property type="entry name" value="adk"/>
    <property type="match status" value="1"/>
</dbReference>
<feature type="region of interest" description="NMP" evidence="6">
    <location>
        <begin position="30"/>
        <end position="59"/>
    </location>
</feature>
<dbReference type="GO" id="GO:0005524">
    <property type="term" value="F:ATP binding"/>
    <property type="evidence" value="ECO:0007669"/>
    <property type="project" value="UniProtKB-UniRule"/>
</dbReference>
<keyword evidence="1 6" id="KW-0808">Transferase</keyword>
<feature type="region of interest" description="LID" evidence="6">
    <location>
        <begin position="126"/>
        <end position="163"/>
    </location>
</feature>